<evidence type="ECO:0000313" key="3">
    <source>
        <dbReference type="Proteomes" id="UP000887116"/>
    </source>
</evidence>
<name>A0A8X6H8B5_TRICU</name>
<reference evidence="2" key="1">
    <citation type="submission" date="2020-07" db="EMBL/GenBank/DDBJ databases">
        <title>Multicomponent nature underlies the extraordinary mechanical properties of spider dragline silk.</title>
        <authorList>
            <person name="Kono N."/>
            <person name="Nakamura H."/>
            <person name="Mori M."/>
            <person name="Yoshida Y."/>
            <person name="Ohtoshi R."/>
            <person name="Malay A.D."/>
            <person name="Moran D.A.P."/>
            <person name="Tomita M."/>
            <person name="Numata K."/>
            <person name="Arakawa K."/>
        </authorList>
    </citation>
    <scope>NUCLEOTIDE SEQUENCE</scope>
</reference>
<accession>A0A8X6H8B5</accession>
<sequence length="109" mass="12040">MQQRRQPAADGGRGGYGGPGRGGRLLEQQLQAAADGGRGGYGYLMRRRPVQQLLSSRRQRRIRKDLDVVRPGSSTQQPMAEEDMEDLDVGGDPGAAAALLRRWQRRIPE</sequence>
<proteinExistence type="predicted"/>
<organism evidence="2 3">
    <name type="scientific">Trichonephila clavata</name>
    <name type="common">Joro spider</name>
    <name type="synonym">Nephila clavata</name>
    <dbReference type="NCBI Taxonomy" id="2740835"/>
    <lineage>
        <taxon>Eukaryota</taxon>
        <taxon>Metazoa</taxon>
        <taxon>Ecdysozoa</taxon>
        <taxon>Arthropoda</taxon>
        <taxon>Chelicerata</taxon>
        <taxon>Arachnida</taxon>
        <taxon>Araneae</taxon>
        <taxon>Araneomorphae</taxon>
        <taxon>Entelegynae</taxon>
        <taxon>Araneoidea</taxon>
        <taxon>Nephilidae</taxon>
        <taxon>Trichonephila</taxon>
    </lineage>
</organism>
<evidence type="ECO:0000313" key="2">
    <source>
        <dbReference type="EMBL" id="GFQ98128.1"/>
    </source>
</evidence>
<feature type="region of interest" description="Disordered" evidence="1">
    <location>
        <begin position="1"/>
        <end position="23"/>
    </location>
</feature>
<feature type="compositionally biased region" description="Gly residues" evidence="1">
    <location>
        <begin position="11"/>
        <end position="23"/>
    </location>
</feature>
<dbReference type="EMBL" id="BMAO01024843">
    <property type="protein sequence ID" value="GFQ98128.1"/>
    <property type="molecule type" value="Genomic_DNA"/>
</dbReference>
<comment type="caution">
    <text evidence="2">The sequence shown here is derived from an EMBL/GenBank/DDBJ whole genome shotgun (WGS) entry which is preliminary data.</text>
</comment>
<gene>
    <name evidence="2" type="ORF">TNCT_247131</name>
</gene>
<feature type="compositionally biased region" description="Acidic residues" evidence="1">
    <location>
        <begin position="80"/>
        <end position="89"/>
    </location>
</feature>
<dbReference type="Proteomes" id="UP000887116">
    <property type="component" value="Unassembled WGS sequence"/>
</dbReference>
<dbReference type="AlphaFoldDB" id="A0A8X6H8B5"/>
<feature type="region of interest" description="Disordered" evidence="1">
    <location>
        <begin position="67"/>
        <end position="93"/>
    </location>
</feature>
<keyword evidence="3" id="KW-1185">Reference proteome</keyword>
<evidence type="ECO:0000256" key="1">
    <source>
        <dbReference type="SAM" id="MobiDB-lite"/>
    </source>
</evidence>
<protein>
    <submittedName>
        <fullName evidence="2">Uncharacterized protein</fullName>
    </submittedName>
</protein>